<accession>A0A8X7S4F9</accession>
<dbReference type="Proteomes" id="UP000886595">
    <property type="component" value="Unassembled WGS sequence"/>
</dbReference>
<evidence type="ECO:0000313" key="2">
    <source>
        <dbReference type="Proteomes" id="UP000886595"/>
    </source>
</evidence>
<organism evidence="1 2">
    <name type="scientific">Brassica carinata</name>
    <name type="common">Ethiopian mustard</name>
    <name type="synonym">Abyssinian cabbage</name>
    <dbReference type="NCBI Taxonomy" id="52824"/>
    <lineage>
        <taxon>Eukaryota</taxon>
        <taxon>Viridiplantae</taxon>
        <taxon>Streptophyta</taxon>
        <taxon>Embryophyta</taxon>
        <taxon>Tracheophyta</taxon>
        <taxon>Spermatophyta</taxon>
        <taxon>Magnoliopsida</taxon>
        <taxon>eudicotyledons</taxon>
        <taxon>Gunneridae</taxon>
        <taxon>Pentapetalae</taxon>
        <taxon>rosids</taxon>
        <taxon>malvids</taxon>
        <taxon>Brassicales</taxon>
        <taxon>Brassicaceae</taxon>
        <taxon>Brassiceae</taxon>
        <taxon>Brassica</taxon>
    </lineage>
</organism>
<name>A0A8X7S4F9_BRACI</name>
<sequence>MGAKSVAQYHFNRRSPLYIGSSSFVVDNTQDECANAASDRLGFGKRMVASEEVMNEIFGEEEMAVFYRVAMEMEHADEEKNCHLFEEGGPGTEIIRIDDDSEMEDVSRVVRMGSTMGGI</sequence>
<gene>
    <name evidence="1" type="ORF">Bca52824_036731</name>
</gene>
<keyword evidence="2" id="KW-1185">Reference proteome</keyword>
<reference evidence="1 2" key="1">
    <citation type="submission" date="2020-02" db="EMBL/GenBank/DDBJ databases">
        <authorList>
            <person name="Ma Q."/>
            <person name="Huang Y."/>
            <person name="Song X."/>
            <person name="Pei D."/>
        </authorList>
    </citation>
    <scope>NUCLEOTIDE SEQUENCE [LARGE SCALE GENOMIC DNA]</scope>
    <source>
        <strain evidence="1">Sxm20200214</strain>
        <tissue evidence="1">Leaf</tissue>
    </source>
</reference>
<comment type="caution">
    <text evidence="1">The sequence shown here is derived from an EMBL/GenBank/DDBJ whole genome shotgun (WGS) entry which is preliminary data.</text>
</comment>
<dbReference type="EMBL" id="JAAMPC010000008">
    <property type="protein sequence ID" value="KAG2300259.1"/>
    <property type="molecule type" value="Genomic_DNA"/>
</dbReference>
<dbReference type="AlphaFoldDB" id="A0A8X7S4F9"/>
<protein>
    <submittedName>
        <fullName evidence="1">Uncharacterized protein</fullName>
    </submittedName>
</protein>
<proteinExistence type="predicted"/>
<evidence type="ECO:0000313" key="1">
    <source>
        <dbReference type="EMBL" id="KAG2300259.1"/>
    </source>
</evidence>